<protein>
    <submittedName>
        <fullName evidence="1">Uncharacterized protein</fullName>
    </submittedName>
</protein>
<reference evidence="1" key="1">
    <citation type="submission" date="2018-04" db="EMBL/GenBank/DDBJ databases">
        <title>Whole genome sequencing of Hypsizygus marmoreus.</title>
        <authorList>
            <person name="Choi I.-G."/>
            <person name="Min B."/>
            <person name="Kim J.-G."/>
            <person name="Kim S."/>
            <person name="Oh Y.-L."/>
            <person name="Kong W.-S."/>
            <person name="Park H."/>
            <person name="Jeong J."/>
            <person name="Song E.-S."/>
        </authorList>
    </citation>
    <scope>NUCLEOTIDE SEQUENCE [LARGE SCALE GENOMIC DNA]</scope>
    <source>
        <strain evidence="1">51987-8</strain>
    </source>
</reference>
<dbReference type="OrthoDB" id="2942533at2759"/>
<dbReference type="Proteomes" id="UP000076154">
    <property type="component" value="Unassembled WGS sequence"/>
</dbReference>
<dbReference type="EMBL" id="LUEZ02000106">
    <property type="protein sequence ID" value="RDB18240.1"/>
    <property type="molecule type" value="Genomic_DNA"/>
</dbReference>
<dbReference type="AlphaFoldDB" id="A0A369JAJ6"/>
<accession>A0A369JAJ6</accession>
<gene>
    <name evidence="1" type="ORF">Hypma_000450</name>
</gene>
<evidence type="ECO:0000313" key="2">
    <source>
        <dbReference type="Proteomes" id="UP000076154"/>
    </source>
</evidence>
<proteinExistence type="predicted"/>
<name>A0A369JAJ6_HYPMA</name>
<keyword evidence="2" id="KW-1185">Reference proteome</keyword>
<evidence type="ECO:0000313" key="1">
    <source>
        <dbReference type="EMBL" id="RDB18240.1"/>
    </source>
</evidence>
<organism evidence="1 2">
    <name type="scientific">Hypsizygus marmoreus</name>
    <name type="common">White beech mushroom</name>
    <name type="synonym">Agaricus marmoreus</name>
    <dbReference type="NCBI Taxonomy" id="39966"/>
    <lineage>
        <taxon>Eukaryota</taxon>
        <taxon>Fungi</taxon>
        <taxon>Dikarya</taxon>
        <taxon>Basidiomycota</taxon>
        <taxon>Agaricomycotina</taxon>
        <taxon>Agaricomycetes</taxon>
        <taxon>Agaricomycetidae</taxon>
        <taxon>Agaricales</taxon>
        <taxon>Tricholomatineae</taxon>
        <taxon>Lyophyllaceae</taxon>
        <taxon>Hypsizygus</taxon>
    </lineage>
</organism>
<comment type="caution">
    <text evidence="1">The sequence shown here is derived from an EMBL/GenBank/DDBJ whole genome shotgun (WGS) entry which is preliminary data.</text>
</comment>
<sequence>MLIAGKYGARSYAHLSGDPDPESALCDVFAAEECCPTYSPTYTTMAHVHYLMGETGKALDVLANAVKGPYFLDDLFLVNMLIMSQLGFSHRDLRTKEEFDEWMNDVLVNDLESVERMKGVGEAWYTRCEEIRVALP</sequence>
<dbReference type="InParanoid" id="A0A369JAJ6"/>